<evidence type="ECO:0000256" key="1">
    <source>
        <dbReference type="SAM" id="MobiDB-lite"/>
    </source>
</evidence>
<dbReference type="EMBL" id="BOOP01000001">
    <property type="protein sequence ID" value="GII35538.1"/>
    <property type="molecule type" value="Genomic_DNA"/>
</dbReference>
<proteinExistence type="predicted"/>
<sequence>MYSAEGAGDTAADETRRVHVLGTGTGTGTSTGSGSGSGSGDTPPDFGNPRRTVHGDAVQDTRRTETSRMETTSTDTDGKDTTDTVENDPLDRHGSENADSRETSETSDARDDILAPDLVRTGDPGTPPVAGDPDVLVAGPAARERATVDDPEPVDDVDFERSWHEIKAGFVDDPRGSVEQADGLVEAAVAVYASRRQALLDQWKNSDQADTEALRLALREYHTLLAQLTGK</sequence>
<name>A0A8J3XGG9_9ACTN</name>
<accession>A0A8J3XGG9</accession>
<protein>
    <submittedName>
        <fullName evidence="2">Uncharacterized protein</fullName>
    </submittedName>
</protein>
<keyword evidence="3" id="KW-1185">Reference proteome</keyword>
<comment type="caution">
    <text evidence="2">The sequence shown here is derived from an EMBL/GenBank/DDBJ whole genome shotgun (WGS) entry which is preliminary data.</text>
</comment>
<feature type="compositionally biased region" description="Basic and acidic residues" evidence="1">
    <location>
        <begin position="53"/>
        <end position="68"/>
    </location>
</feature>
<gene>
    <name evidence="2" type="ORF">Pph01_05410</name>
</gene>
<feature type="compositionally biased region" description="Basic and acidic residues" evidence="1">
    <location>
        <begin position="89"/>
        <end position="113"/>
    </location>
</feature>
<feature type="region of interest" description="Disordered" evidence="1">
    <location>
        <begin position="1"/>
        <end position="135"/>
    </location>
</feature>
<dbReference type="Proteomes" id="UP000622547">
    <property type="component" value="Unassembled WGS sequence"/>
</dbReference>
<feature type="compositionally biased region" description="Gly residues" evidence="1">
    <location>
        <begin position="23"/>
        <end position="39"/>
    </location>
</feature>
<organism evidence="2 3">
    <name type="scientific">Planotetraspora phitsanulokensis</name>
    <dbReference type="NCBI Taxonomy" id="575192"/>
    <lineage>
        <taxon>Bacteria</taxon>
        <taxon>Bacillati</taxon>
        <taxon>Actinomycetota</taxon>
        <taxon>Actinomycetes</taxon>
        <taxon>Streptosporangiales</taxon>
        <taxon>Streptosporangiaceae</taxon>
        <taxon>Planotetraspora</taxon>
    </lineage>
</organism>
<evidence type="ECO:0000313" key="2">
    <source>
        <dbReference type="EMBL" id="GII35538.1"/>
    </source>
</evidence>
<reference evidence="2 3" key="1">
    <citation type="submission" date="2021-01" db="EMBL/GenBank/DDBJ databases">
        <title>Whole genome shotgun sequence of Planotetraspora phitsanulokensis NBRC 104273.</title>
        <authorList>
            <person name="Komaki H."/>
            <person name="Tamura T."/>
        </authorList>
    </citation>
    <scope>NUCLEOTIDE SEQUENCE [LARGE SCALE GENOMIC DNA]</scope>
    <source>
        <strain evidence="2 3">NBRC 104273</strain>
    </source>
</reference>
<dbReference type="AlphaFoldDB" id="A0A8J3XGG9"/>
<evidence type="ECO:0000313" key="3">
    <source>
        <dbReference type="Proteomes" id="UP000622547"/>
    </source>
</evidence>